<accession>A0A0B2NW21</accession>
<proteinExistence type="predicted"/>
<keyword evidence="1" id="KW-1133">Transmembrane helix</keyword>
<dbReference type="Proteomes" id="UP000053555">
    <property type="component" value="Unassembled WGS sequence"/>
</dbReference>
<evidence type="ECO:0008006" key="3">
    <source>
        <dbReference type="Google" id="ProtNLM"/>
    </source>
</evidence>
<evidence type="ECO:0000313" key="2">
    <source>
        <dbReference type="EMBL" id="KHM99437.1"/>
    </source>
</evidence>
<gene>
    <name evidence="2" type="ORF">glysoja_046510</name>
</gene>
<protein>
    <recommendedName>
        <fullName evidence="3">Transmembrane protein</fullName>
    </recommendedName>
</protein>
<sequence>MQSSSNSKLSFHEKFFFSAKVSRTTPILSFLLLEHLFILLFAFIFVARFSIVFNYEVDGGGDCESKFGDSDLKVVDIAFNGAV</sequence>
<keyword evidence="1" id="KW-0472">Membrane</keyword>
<keyword evidence="1" id="KW-0812">Transmembrane</keyword>
<dbReference type="EMBL" id="KN671661">
    <property type="protein sequence ID" value="KHM99437.1"/>
    <property type="molecule type" value="Genomic_DNA"/>
</dbReference>
<name>A0A0B2NW21_GLYSO</name>
<reference evidence="2" key="1">
    <citation type="submission" date="2014-07" db="EMBL/GenBank/DDBJ databases">
        <title>Identification of a novel salt tolerance gene in wild soybean by whole-genome sequencing.</title>
        <authorList>
            <person name="Lam H.-M."/>
            <person name="Qi X."/>
            <person name="Li M.-W."/>
            <person name="Liu X."/>
            <person name="Xie M."/>
            <person name="Ni M."/>
            <person name="Xu X."/>
        </authorList>
    </citation>
    <scope>NUCLEOTIDE SEQUENCE [LARGE SCALE GENOMIC DNA]</scope>
    <source>
        <tissue evidence="2">Root</tissue>
    </source>
</reference>
<evidence type="ECO:0000256" key="1">
    <source>
        <dbReference type="SAM" id="Phobius"/>
    </source>
</evidence>
<dbReference type="AlphaFoldDB" id="A0A0B2NW21"/>
<feature type="transmembrane region" description="Helical" evidence="1">
    <location>
        <begin position="27"/>
        <end position="47"/>
    </location>
</feature>
<organism evidence="2">
    <name type="scientific">Glycine soja</name>
    <name type="common">Wild soybean</name>
    <dbReference type="NCBI Taxonomy" id="3848"/>
    <lineage>
        <taxon>Eukaryota</taxon>
        <taxon>Viridiplantae</taxon>
        <taxon>Streptophyta</taxon>
        <taxon>Embryophyta</taxon>
        <taxon>Tracheophyta</taxon>
        <taxon>Spermatophyta</taxon>
        <taxon>Magnoliopsida</taxon>
        <taxon>eudicotyledons</taxon>
        <taxon>Gunneridae</taxon>
        <taxon>Pentapetalae</taxon>
        <taxon>rosids</taxon>
        <taxon>fabids</taxon>
        <taxon>Fabales</taxon>
        <taxon>Fabaceae</taxon>
        <taxon>Papilionoideae</taxon>
        <taxon>50 kb inversion clade</taxon>
        <taxon>NPAAA clade</taxon>
        <taxon>indigoferoid/millettioid clade</taxon>
        <taxon>Phaseoleae</taxon>
        <taxon>Glycine</taxon>
        <taxon>Glycine subgen. Soja</taxon>
    </lineage>
</organism>